<organism evidence="1 2">
    <name type="scientific">Sandaracinobacteroides saxicola</name>
    <dbReference type="NCBI Taxonomy" id="2759707"/>
    <lineage>
        <taxon>Bacteria</taxon>
        <taxon>Pseudomonadati</taxon>
        <taxon>Pseudomonadota</taxon>
        <taxon>Alphaproteobacteria</taxon>
        <taxon>Sphingomonadales</taxon>
        <taxon>Sphingosinicellaceae</taxon>
        <taxon>Sandaracinobacteroides</taxon>
    </lineage>
</organism>
<gene>
    <name evidence="1" type="ORF">H3309_01005</name>
</gene>
<protein>
    <submittedName>
        <fullName evidence="1">Uncharacterized protein</fullName>
    </submittedName>
</protein>
<dbReference type="KEGG" id="sand:H3309_01005"/>
<keyword evidence="2" id="KW-1185">Reference proteome</keyword>
<proteinExistence type="predicted"/>
<accession>A0A7G5IID4</accession>
<dbReference type="RefSeq" id="WP_182296686.1">
    <property type="nucleotide sequence ID" value="NZ_CP059851.1"/>
</dbReference>
<sequence>MAWSDAMKLEDFRDFRADLQGQSGCYEIGHVRAGYFYAKYAGKASCLWDRISTYNSPSKCHNIHIAERHLASDIKRRNLYFHIFRTRDFAAMESRLLSREGIGLGNMYRFNQKYEAAHEHEDYSRAATLKLPDIMNKCSHCTRACPRQA</sequence>
<evidence type="ECO:0000313" key="2">
    <source>
        <dbReference type="Proteomes" id="UP000515292"/>
    </source>
</evidence>
<dbReference type="EMBL" id="CP059851">
    <property type="protein sequence ID" value="QMW23126.1"/>
    <property type="molecule type" value="Genomic_DNA"/>
</dbReference>
<dbReference type="Proteomes" id="UP000515292">
    <property type="component" value="Chromosome"/>
</dbReference>
<name>A0A7G5IID4_9SPHN</name>
<evidence type="ECO:0000313" key="1">
    <source>
        <dbReference type="EMBL" id="QMW23126.1"/>
    </source>
</evidence>
<reference evidence="1 2" key="1">
    <citation type="submission" date="2020-07" db="EMBL/GenBank/DDBJ databases">
        <title>Complete genome sequence for Sandaracinobacter sp. M6.</title>
        <authorList>
            <person name="Tang Y."/>
            <person name="Liu Q."/>
            <person name="Guo Z."/>
            <person name="Lei P."/>
            <person name="Huang B."/>
        </authorList>
    </citation>
    <scope>NUCLEOTIDE SEQUENCE [LARGE SCALE GENOMIC DNA]</scope>
    <source>
        <strain evidence="1 2">M6</strain>
    </source>
</reference>
<dbReference type="AlphaFoldDB" id="A0A7G5IID4"/>